<reference evidence="2 3" key="1">
    <citation type="submission" date="2023-12" db="EMBL/GenBank/DDBJ databases">
        <title>Genome sequencing and assembly of bacterial species from a model synthetic community.</title>
        <authorList>
            <person name="Hogle S.L."/>
        </authorList>
    </citation>
    <scope>NUCLEOTIDE SEQUENCE [LARGE SCALE GENOMIC DNA]</scope>
    <source>
        <strain evidence="2 3">HAMBI_3031</strain>
    </source>
</reference>
<organism evidence="2 3">
    <name type="scientific">Niabella yanshanensis</name>
    <dbReference type="NCBI Taxonomy" id="577386"/>
    <lineage>
        <taxon>Bacteria</taxon>
        <taxon>Pseudomonadati</taxon>
        <taxon>Bacteroidota</taxon>
        <taxon>Chitinophagia</taxon>
        <taxon>Chitinophagales</taxon>
        <taxon>Chitinophagaceae</taxon>
        <taxon>Niabella</taxon>
    </lineage>
</organism>
<evidence type="ECO:0000313" key="2">
    <source>
        <dbReference type="EMBL" id="WQD39201.1"/>
    </source>
</evidence>
<gene>
    <name evidence="2" type="ORF">U0035_03435</name>
</gene>
<evidence type="ECO:0000259" key="1">
    <source>
        <dbReference type="PROSITE" id="PS50943"/>
    </source>
</evidence>
<protein>
    <submittedName>
        <fullName evidence="2">Helix-turn-helix transcriptional regulator</fullName>
    </submittedName>
</protein>
<dbReference type="Pfam" id="PF01381">
    <property type="entry name" value="HTH_3"/>
    <property type="match status" value="1"/>
</dbReference>
<keyword evidence="3" id="KW-1185">Reference proteome</keyword>
<dbReference type="PROSITE" id="PS50943">
    <property type="entry name" value="HTH_CROC1"/>
    <property type="match status" value="1"/>
</dbReference>
<proteinExistence type="predicted"/>
<dbReference type="Gene3D" id="1.10.260.40">
    <property type="entry name" value="lambda repressor-like DNA-binding domains"/>
    <property type="match status" value="1"/>
</dbReference>
<dbReference type="RefSeq" id="WP_114792943.1">
    <property type="nucleotide sequence ID" value="NZ_CP139960.1"/>
</dbReference>
<evidence type="ECO:0000313" key="3">
    <source>
        <dbReference type="Proteomes" id="UP001325680"/>
    </source>
</evidence>
<dbReference type="Proteomes" id="UP001325680">
    <property type="component" value="Chromosome"/>
</dbReference>
<dbReference type="InterPro" id="IPR010982">
    <property type="entry name" value="Lambda_DNA-bd_dom_sf"/>
</dbReference>
<accession>A0ABZ0W7N6</accession>
<dbReference type="EMBL" id="CP139960">
    <property type="protein sequence ID" value="WQD39201.1"/>
    <property type="molecule type" value="Genomic_DNA"/>
</dbReference>
<feature type="domain" description="HTH cro/C1-type" evidence="1">
    <location>
        <begin position="1"/>
        <end position="47"/>
    </location>
</feature>
<dbReference type="CDD" id="cd00093">
    <property type="entry name" value="HTH_XRE"/>
    <property type="match status" value="1"/>
</dbReference>
<dbReference type="SUPFAM" id="SSF47413">
    <property type="entry name" value="lambda repressor-like DNA-binding domains"/>
    <property type="match status" value="1"/>
</dbReference>
<name>A0ABZ0W7N6_9BACT</name>
<sequence length="97" mass="11166">MKNIRQNMGFTQEELAIILGVSRALISLYDKGLRSLPAKTLEKLSRIQLLFNEVEKKEQHLAGSYWPCNKSTANALRTCCINTLKRQRLRLFASAWK</sequence>
<dbReference type="InterPro" id="IPR001387">
    <property type="entry name" value="Cro/C1-type_HTH"/>
</dbReference>